<reference evidence="8" key="1">
    <citation type="journal article" date="2014" name="Front. Microbiol.">
        <title>High frequency of phylogenetically diverse reductive dehalogenase-homologous genes in deep subseafloor sedimentary metagenomes.</title>
        <authorList>
            <person name="Kawai M."/>
            <person name="Futagami T."/>
            <person name="Toyoda A."/>
            <person name="Takaki Y."/>
            <person name="Nishi S."/>
            <person name="Hori S."/>
            <person name="Arai W."/>
            <person name="Tsubouchi T."/>
            <person name="Morono Y."/>
            <person name="Uchiyama I."/>
            <person name="Ito T."/>
            <person name="Fujiyama A."/>
            <person name="Inagaki F."/>
            <person name="Takami H."/>
        </authorList>
    </citation>
    <scope>NUCLEOTIDE SEQUENCE</scope>
    <source>
        <strain evidence="8">Expedition CK06-06</strain>
    </source>
</reference>
<organism evidence="8">
    <name type="scientific">marine sediment metagenome</name>
    <dbReference type="NCBI Taxonomy" id="412755"/>
    <lineage>
        <taxon>unclassified sequences</taxon>
        <taxon>metagenomes</taxon>
        <taxon>ecological metagenomes</taxon>
    </lineage>
</organism>
<evidence type="ECO:0000256" key="6">
    <source>
        <dbReference type="ARBA" id="ARBA00023235"/>
    </source>
</evidence>
<evidence type="ECO:0000256" key="5">
    <source>
        <dbReference type="ARBA" id="ARBA00022842"/>
    </source>
</evidence>
<evidence type="ECO:0000259" key="7">
    <source>
        <dbReference type="Pfam" id="PF02878"/>
    </source>
</evidence>
<dbReference type="SUPFAM" id="SSF53738">
    <property type="entry name" value="Phosphoglucomutase, first 3 domains"/>
    <property type="match status" value="1"/>
</dbReference>
<keyword evidence="6" id="KW-0413">Isomerase</keyword>
<evidence type="ECO:0000313" key="8">
    <source>
        <dbReference type="EMBL" id="GAI28314.1"/>
    </source>
</evidence>
<feature type="non-terminal residue" evidence="8">
    <location>
        <position position="201"/>
    </location>
</feature>
<gene>
    <name evidence="8" type="ORF">S06H3_30363</name>
</gene>
<evidence type="ECO:0000256" key="2">
    <source>
        <dbReference type="ARBA" id="ARBA00010231"/>
    </source>
</evidence>
<sequence>MKVNPHIFRDYDIRGLYPDEINKLVAYKIGQVFVDFIKKRRKLKKIDIIIGRDNRLSSPILFKALTRGIIDSGANVVSVGVCTTPMLYFASAFYKFDDGGIMITASHLPKKYNGFKLVKEVPIPIDFQTGLKKIKEMIIKKEFKVSKAKGKMIQKNILKEYVKFNFKAFAIPKITPLKVVIDTGNTTTGIIIPEIFKRTKC</sequence>
<dbReference type="PANTHER" id="PTHR43771:SF1">
    <property type="entry name" value="PHOSPHOMANNOMUTASE"/>
    <property type="match status" value="1"/>
</dbReference>
<dbReference type="Pfam" id="PF02878">
    <property type="entry name" value="PGM_PMM_I"/>
    <property type="match status" value="1"/>
</dbReference>
<dbReference type="EMBL" id="BARV01017876">
    <property type="protein sequence ID" value="GAI28314.1"/>
    <property type="molecule type" value="Genomic_DNA"/>
</dbReference>
<dbReference type="AlphaFoldDB" id="X1PBL8"/>
<comment type="caution">
    <text evidence="8">The sequence shown here is derived from an EMBL/GenBank/DDBJ whole genome shotgun (WGS) entry which is preliminary data.</text>
</comment>
<keyword evidence="3" id="KW-0597">Phosphoprotein</keyword>
<accession>X1PBL8</accession>
<dbReference type="PRINTS" id="PR00509">
    <property type="entry name" value="PGMPMM"/>
</dbReference>
<feature type="domain" description="Alpha-D-phosphohexomutase alpha/beta/alpha" evidence="7">
    <location>
        <begin position="7"/>
        <end position="143"/>
    </location>
</feature>
<evidence type="ECO:0000256" key="4">
    <source>
        <dbReference type="ARBA" id="ARBA00022723"/>
    </source>
</evidence>
<comment type="cofactor">
    <cofactor evidence="1">
        <name>Mg(2+)</name>
        <dbReference type="ChEBI" id="CHEBI:18420"/>
    </cofactor>
</comment>
<protein>
    <recommendedName>
        <fullName evidence="7">Alpha-D-phosphohexomutase alpha/beta/alpha domain-containing protein</fullName>
    </recommendedName>
</protein>
<dbReference type="GO" id="GO:0016868">
    <property type="term" value="F:intramolecular phosphotransferase activity"/>
    <property type="evidence" value="ECO:0007669"/>
    <property type="project" value="InterPro"/>
</dbReference>
<comment type="similarity">
    <text evidence="2">Belongs to the phosphohexose mutase family.</text>
</comment>
<keyword evidence="4" id="KW-0479">Metal-binding</keyword>
<dbReference type="InterPro" id="IPR005844">
    <property type="entry name" value="A-D-PHexomutase_a/b/a-I"/>
</dbReference>
<evidence type="ECO:0000256" key="1">
    <source>
        <dbReference type="ARBA" id="ARBA00001946"/>
    </source>
</evidence>
<dbReference type="Gene3D" id="3.40.120.10">
    <property type="entry name" value="Alpha-D-Glucose-1,6-Bisphosphate, subunit A, domain 3"/>
    <property type="match status" value="1"/>
</dbReference>
<name>X1PBL8_9ZZZZ</name>
<evidence type="ECO:0000256" key="3">
    <source>
        <dbReference type="ARBA" id="ARBA00022553"/>
    </source>
</evidence>
<dbReference type="InterPro" id="IPR005841">
    <property type="entry name" value="Alpha-D-phosphohexomutase_SF"/>
</dbReference>
<dbReference type="GO" id="GO:0046872">
    <property type="term" value="F:metal ion binding"/>
    <property type="evidence" value="ECO:0007669"/>
    <property type="project" value="UniProtKB-KW"/>
</dbReference>
<dbReference type="InterPro" id="IPR016055">
    <property type="entry name" value="A-D-PHexomutase_a/b/a-I/II/III"/>
</dbReference>
<proteinExistence type="inferred from homology"/>
<dbReference type="PANTHER" id="PTHR43771">
    <property type="entry name" value="PHOSPHOMANNOMUTASE"/>
    <property type="match status" value="1"/>
</dbReference>
<dbReference type="GO" id="GO:0005975">
    <property type="term" value="P:carbohydrate metabolic process"/>
    <property type="evidence" value="ECO:0007669"/>
    <property type="project" value="InterPro"/>
</dbReference>
<keyword evidence="5" id="KW-0460">Magnesium</keyword>